<evidence type="ECO:0000256" key="1">
    <source>
        <dbReference type="SAM" id="MobiDB-lite"/>
    </source>
</evidence>
<reference evidence="3" key="1">
    <citation type="submission" date="2021-01" db="EMBL/GenBank/DDBJ databases">
        <authorList>
            <person name="Corre E."/>
            <person name="Pelletier E."/>
            <person name="Niang G."/>
            <person name="Scheremetjew M."/>
            <person name="Finn R."/>
            <person name="Kale V."/>
            <person name="Holt S."/>
            <person name="Cochrane G."/>
            <person name="Meng A."/>
            <person name="Brown T."/>
            <person name="Cohen L."/>
        </authorList>
    </citation>
    <scope>NUCLEOTIDE SEQUENCE</scope>
    <source>
        <strain evidence="3">CCMP3107</strain>
    </source>
</reference>
<gene>
    <name evidence="2" type="ORF">HAKA00212_LOCUS18195</name>
    <name evidence="3" type="ORF">HAKA00212_LOCUS18197</name>
    <name evidence="4" type="ORF">HAKA00212_LOCUS18198</name>
</gene>
<protein>
    <submittedName>
        <fullName evidence="3">Uncharacterized protein</fullName>
    </submittedName>
</protein>
<evidence type="ECO:0000313" key="4">
    <source>
        <dbReference type="EMBL" id="CAE0639383.1"/>
    </source>
</evidence>
<dbReference type="AlphaFoldDB" id="A0A6V1TCA1"/>
<evidence type="ECO:0000313" key="3">
    <source>
        <dbReference type="EMBL" id="CAE0639382.1"/>
    </source>
</evidence>
<dbReference type="EMBL" id="HBIU01039942">
    <property type="protein sequence ID" value="CAE0639380.1"/>
    <property type="molecule type" value="Transcribed_RNA"/>
</dbReference>
<feature type="region of interest" description="Disordered" evidence="1">
    <location>
        <begin position="44"/>
        <end position="68"/>
    </location>
</feature>
<organism evidence="3">
    <name type="scientific">Heterosigma akashiwo</name>
    <name type="common">Chromophytic alga</name>
    <name type="synonym">Heterosigma carterae</name>
    <dbReference type="NCBI Taxonomy" id="2829"/>
    <lineage>
        <taxon>Eukaryota</taxon>
        <taxon>Sar</taxon>
        <taxon>Stramenopiles</taxon>
        <taxon>Ochrophyta</taxon>
        <taxon>Raphidophyceae</taxon>
        <taxon>Chattonellales</taxon>
        <taxon>Chattonellaceae</taxon>
        <taxon>Heterosigma</taxon>
    </lineage>
</organism>
<dbReference type="EMBL" id="HBIU01039944">
    <property type="protein sequence ID" value="CAE0639382.1"/>
    <property type="molecule type" value="Transcribed_RNA"/>
</dbReference>
<name>A0A6V1TCA1_HETAK</name>
<accession>A0A6V1TCA1</accession>
<sequence length="237" mass="24765">MNNDGWTASVRPAMVQSAWSWWAMGLHQGPRRNSKRVTIKGMAGAPVSAAEGGGHRTSKAAWRTPHSSSHCPVSRCSGARCPTAAALAAVAALAATLTPHARRRLVPLTGAGRDGDRELAMPQRSPPPPYSGPADTSAHRVRRRQLHGRRGHWGTTLSYTTAPSMCDQQECGQHGLGQLGSAALSFTATPSVVARAMPQKQGGAASKNANRAPTTRGKAAEGVAGNTNKGRVDEGVD</sequence>
<feature type="region of interest" description="Disordered" evidence="1">
    <location>
        <begin position="108"/>
        <end position="155"/>
    </location>
</feature>
<feature type="compositionally biased region" description="Basic residues" evidence="1">
    <location>
        <begin position="139"/>
        <end position="152"/>
    </location>
</feature>
<dbReference type="EMBL" id="HBIU01039945">
    <property type="protein sequence ID" value="CAE0639383.1"/>
    <property type="molecule type" value="Transcribed_RNA"/>
</dbReference>
<feature type="region of interest" description="Disordered" evidence="1">
    <location>
        <begin position="197"/>
        <end position="237"/>
    </location>
</feature>
<evidence type="ECO:0000313" key="2">
    <source>
        <dbReference type="EMBL" id="CAE0639380.1"/>
    </source>
</evidence>
<proteinExistence type="predicted"/>